<dbReference type="PANTHER" id="PTHR39166">
    <property type="entry name" value="BLL1166 PROTEIN"/>
    <property type="match status" value="1"/>
</dbReference>
<dbReference type="Proteomes" id="UP000236416">
    <property type="component" value="Unassembled WGS sequence"/>
</dbReference>
<dbReference type="Pfam" id="PF06042">
    <property type="entry name" value="NTP_transf_6"/>
    <property type="match status" value="1"/>
</dbReference>
<keyword evidence="2" id="KW-1185">Reference proteome</keyword>
<comment type="caution">
    <text evidence="1">The sequence shown here is derived from an EMBL/GenBank/DDBJ whole genome shotgun (WGS) entry which is preliminary data.</text>
</comment>
<protein>
    <recommendedName>
        <fullName evidence="3">Nucleotidyltransferase family protein</fullName>
    </recommendedName>
</protein>
<evidence type="ECO:0008006" key="3">
    <source>
        <dbReference type="Google" id="ProtNLM"/>
    </source>
</evidence>
<organism evidence="1 2">
    <name type="scientific">Chromobacterium sinusclupearum</name>
    <dbReference type="NCBI Taxonomy" id="2077146"/>
    <lineage>
        <taxon>Bacteria</taxon>
        <taxon>Pseudomonadati</taxon>
        <taxon>Pseudomonadota</taxon>
        <taxon>Betaproteobacteria</taxon>
        <taxon>Neisseriales</taxon>
        <taxon>Chromobacteriaceae</taxon>
        <taxon>Chromobacterium</taxon>
    </lineage>
</organism>
<accession>A0A2K4MKW4</accession>
<gene>
    <name evidence="1" type="ORF">C2134_15535</name>
</gene>
<name>A0A2K4MKW4_9NEIS</name>
<reference evidence="1 2" key="1">
    <citation type="submission" date="2018-01" db="EMBL/GenBank/DDBJ databases">
        <title>Genomic Sequence of Chromobacterium MWU13-2610 from wild cranberry bogs within the Cape Cod National Seashore.</title>
        <authorList>
            <person name="O'Hara-Hanley K."/>
            <person name="Soby S."/>
            <person name="Harrison A."/>
        </authorList>
    </citation>
    <scope>NUCLEOTIDE SEQUENCE [LARGE SCALE GENOMIC DNA]</scope>
    <source>
        <strain evidence="1 2">MWU13-2610</strain>
    </source>
</reference>
<dbReference type="InterPro" id="IPR009267">
    <property type="entry name" value="NTP_transf_6"/>
</dbReference>
<evidence type="ECO:0000313" key="2">
    <source>
        <dbReference type="Proteomes" id="UP000236416"/>
    </source>
</evidence>
<dbReference type="PANTHER" id="PTHR39166:SF1">
    <property type="entry name" value="BLL1166 PROTEIN"/>
    <property type="match status" value="1"/>
</dbReference>
<evidence type="ECO:0000313" key="1">
    <source>
        <dbReference type="EMBL" id="POA97724.1"/>
    </source>
</evidence>
<dbReference type="AlphaFoldDB" id="A0A2K4MKW4"/>
<dbReference type="EMBL" id="PPTF01000072">
    <property type="protein sequence ID" value="POA97724.1"/>
    <property type="molecule type" value="Genomic_DNA"/>
</dbReference>
<proteinExistence type="predicted"/>
<sequence>MHALRIARSLGLASWCIGAGALRNAVWDHLHGYPAPSRLADIDLAYFDPENLTQQQDDALLATLQSMAPDLPWEVTNQAAVHLWFGSHFGYAVEPLRSLAEAVATWPEYATAVGIYLDDADRLRIIAPHGLQDLLQMRIRHNPVRASAETYRQRTLQKRYQERWPDVVMDPEPSAPPTQ</sequence>